<evidence type="ECO:0000313" key="1">
    <source>
        <dbReference type="EMBL" id="KAI3787801.1"/>
    </source>
</evidence>
<gene>
    <name evidence="1" type="ORF">L2E82_00239</name>
</gene>
<reference evidence="2" key="1">
    <citation type="journal article" date="2022" name="Mol. Ecol. Resour.">
        <title>The genomes of chicory, endive, great burdock and yacon provide insights into Asteraceae palaeo-polyploidization history and plant inulin production.</title>
        <authorList>
            <person name="Fan W."/>
            <person name="Wang S."/>
            <person name="Wang H."/>
            <person name="Wang A."/>
            <person name="Jiang F."/>
            <person name="Liu H."/>
            <person name="Zhao H."/>
            <person name="Xu D."/>
            <person name="Zhang Y."/>
        </authorList>
    </citation>
    <scope>NUCLEOTIDE SEQUENCE [LARGE SCALE GENOMIC DNA]</scope>
    <source>
        <strain evidence="2">cv. Punajuju</strain>
    </source>
</reference>
<name>A0ACB9GXK4_CICIN</name>
<comment type="caution">
    <text evidence="1">The sequence shown here is derived from an EMBL/GenBank/DDBJ whole genome shotgun (WGS) entry which is preliminary data.</text>
</comment>
<keyword evidence="2" id="KW-1185">Reference proteome</keyword>
<accession>A0ACB9GXK4</accession>
<organism evidence="1 2">
    <name type="scientific">Cichorium intybus</name>
    <name type="common">Chicory</name>
    <dbReference type="NCBI Taxonomy" id="13427"/>
    <lineage>
        <taxon>Eukaryota</taxon>
        <taxon>Viridiplantae</taxon>
        <taxon>Streptophyta</taxon>
        <taxon>Embryophyta</taxon>
        <taxon>Tracheophyta</taxon>
        <taxon>Spermatophyta</taxon>
        <taxon>Magnoliopsida</taxon>
        <taxon>eudicotyledons</taxon>
        <taxon>Gunneridae</taxon>
        <taxon>Pentapetalae</taxon>
        <taxon>asterids</taxon>
        <taxon>campanulids</taxon>
        <taxon>Asterales</taxon>
        <taxon>Asteraceae</taxon>
        <taxon>Cichorioideae</taxon>
        <taxon>Cichorieae</taxon>
        <taxon>Cichoriinae</taxon>
        <taxon>Cichorium</taxon>
    </lineage>
</organism>
<protein>
    <submittedName>
        <fullName evidence="1">Uncharacterized protein</fullName>
    </submittedName>
</protein>
<evidence type="ECO:0000313" key="2">
    <source>
        <dbReference type="Proteomes" id="UP001055811"/>
    </source>
</evidence>
<sequence length="119" mass="13180">MIPIPLRTRRQRPPLLKIGTLLHSPPSPARRQRRLPLTSPTAASFKSPTFVSSIHLIPVSIGFSRLLSLLSPPENRPPLLKIGTLLHSSPSPARRQRRLPVTSPTAASFKSPLSFPRFL</sequence>
<dbReference type="EMBL" id="CM042009">
    <property type="protein sequence ID" value="KAI3787801.1"/>
    <property type="molecule type" value="Genomic_DNA"/>
</dbReference>
<dbReference type="Proteomes" id="UP001055811">
    <property type="component" value="Linkage Group LG01"/>
</dbReference>
<proteinExistence type="predicted"/>
<reference evidence="1 2" key="2">
    <citation type="journal article" date="2022" name="Mol. Ecol. Resour.">
        <title>The genomes of chicory, endive, great burdock and yacon provide insights into Asteraceae paleo-polyploidization history and plant inulin production.</title>
        <authorList>
            <person name="Fan W."/>
            <person name="Wang S."/>
            <person name="Wang H."/>
            <person name="Wang A."/>
            <person name="Jiang F."/>
            <person name="Liu H."/>
            <person name="Zhao H."/>
            <person name="Xu D."/>
            <person name="Zhang Y."/>
        </authorList>
    </citation>
    <scope>NUCLEOTIDE SEQUENCE [LARGE SCALE GENOMIC DNA]</scope>
    <source>
        <strain evidence="2">cv. Punajuju</strain>
        <tissue evidence="1">Leaves</tissue>
    </source>
</reference>